<name>A0AAW0P6I6_9GOBI</name>
<feature type="compositionally biased region" description="Basic residues" evidence="2">
    <location>
        <begin position="291"/>
        <end position="305"/>
    </location>
</feature>
<reference evidence="4" key="1">
    <citation type="submission" date="2024-04" db="EMBL/GenBank/DDBJ databases">
        <title>Salinicola lusitanus LLJ914,a marine bacterium isolated from the Okinawa Trough.</title>
        <authorList>
            <person name="Li J."/>
        </authorList>
    </citation>
    <scope>NUCLEOTIDE SEQUENCE [LARGE SCALE GENOMIC DNA]</scope>
</reference>
<evidence type="ECO:0000256" key="2">
    <source>
        <dbReference type="SAM" id="MobiDB-lite"/>
    </source>
</evidence>
<feature type="region of interest" description="Disordered" evidence="2">
    <location>
        <begin position="116"/>
        <end position="141"/>
    </location>
</feature>
<feature type="compositionally biased region" description="Basic and acidic residues" evidence="2">
    <location>
        <begin position="116"/>
        <end position="137"/>
    </location>
</feature>
<keyword evidence="4" id="KW-1185">Reference proteome</keyword>
<feature type="coiled-coil region" evidence="1">
    <location>
        <begin position="21"/>
        <end position="90"/>
    </location>
</feature>
<protein>
    <submittedName>
        <fullName evidence="3">Uncharacterized protein</fullName>
    </submittedName>
</protein>
<evidence type="ECO:0000313" key="4">
    <source>
        <dbReference type="Proteomes" id="UP001460270"/>
    </source>
</evidence>
<feature type="compositionally biased region" description="Basic and acidic residues" evidence="2">
    <location>
        <begin position="275"/>
        <end position="290"/>
    </location>
</feature>
<gene>
    <name evidence="3" type="ORF">WMY93_011687</name>
</gene>
<proteinExistence type="predicted"/>
<comment type="caution">
    <text evidence="3">The sequence shown here is derived from an EMBL/GenBank/DDBJ whole genome shotgun (WGS) entry which is preliminary data.</text>
</comment>
<evidence type="ECO:0000256" key="1">
    <source>
        <dbReference type="SAM" id="Coils"/>
    </source>
</evidence>
<accession>A0AAW0P6I6</accession>
<dbReference type="EMBL" id="JBBPFD010000008">
    <property type="protein sequence ID" value="KAK7915926.1"/>
    <property type="molecule type" value="Genomic_DNA"/>
</dbReference>
<sequence>MDKERMKTDFLAVKEAVVNMEQAMKEQMDHLLQALDKKEAENQNLSANIGKLQEQSEELLKNIQTLQETYNKGQEEAQILTEKNEEETRRNQTLSEIIKEKDLAIGLLEKQTECLQKHQENQRSQKQRDSLKERGIEEETNNTLTDECKLRRARAKLQLGQKTVFSSRGQDRVPEVKRQSSVVEVKRQSSVVEVKRQSSIPEVKRQSSVVEVERQSSVVEVERQSSIPEVKRQSSVVEVERQSSVVEVERMSALEIERHQELLELFADACNSSGETKKKDEDRLKYLETKKQHKKNKGKAGKRRH</sequence>
<evidence type="ECO:0000313" key="3">
    <source>
        <dbReference type="EMBL" id="KAK7915926.1"/>
    </source>
</evidence>
<keyword evidence="1" id="KW-0175">Coiled coil</keyword>
<dbReference type="AlphaFoldDB" id="A0AAW0P6I6"/>
<dbReference type="Proteomes" id="UP001460270">
    <property type="component" value="Unassembled WGS sequence"/>
</dbReference>
<feature type="region of interest" description="Disordered" evidence="2">
    <location>
        <begin position="270"/>
        <end position="305"/>
    </location>
</feature>
<organism evidence="3 4">
    <name type="scientific">Mugilogobius chulae</name>
    <name type="common">yellowstripe goby</name>
    <dbReference type="NCBI Taxonomy" id="88201"/>
    <lineage>
        <taxon>Eukaryota</taxon>
        <taxon>Metazoa</taxon>
        <taxon>Chordata</taxon>
        <taxon>Craniata</taxon>
        <taxon>Vertebrata</taxon>
        <taxon>Euteleostomi</taxon>
        <taxon>Actinopterygii</taxon>
        <taxon>Neopterygii</taxon>
        <taxon>Teleostei</taxon>
        <taxon>Neoteleostei</taxon>
        <taxon>Acanthomorphata</taxon>
        <taxon>Gobiaria</taxon>
        <taxon>Gobiiformes</taxon>
        <taxon>Gobioidei</taxon>
        <taxon>Gobiidae</taxon>
        <taxon>Gobionellinae</taxon>
        <taxon>Mugilogobius</taxon>
    </lineage>
</organism>